<sequence length="777" mass="86409">MTSFLTMCWSLPFLVVYVYLSWGFFILGNSQLQSSQTQVLQQLRKHLEYPQVLESWNDKKDLCYLPPSSQLTVVCQGNSISELKIMGDKPAQVSNKFDGFPIPNLTLSDGFSIDSFVTTLARLTTLRVLSLVSLGMWGSLPDKIHRLQSLESLDLCSNFLYGSIPPQISRMVKLQILSLDENFFNGTVPDWFDSFSNLTILSLKSNQLKGTFPSSIAKSTKLINLALSHNVISGTLPDLSSLTSLHVLDLRENKLDSKLPMMPKGLVNALLSKNLFSGDIPEHFGKLSQLQHLDMSFNLLEGTPPAKLFALPNISYLNLASNVLTGSLPDHLSCSGVLVFVDISNNRLKGGLPSCLRSSYGNRVVKVGGNCLSVDLKNQHKSSYCEKKITEHGSARKSLGVLIVVILGICVFVAFLAFCFVYLFRRYCPRGISEQHLLRKGARDNSVITLSSELLASARFVSETSKLGTQSVPVYRLFTVHELNEATNNFDQSMFLGKGSLGEIYKGKLDNGTYVAIRCLALFKRYSIRNLKLRLDLLSKLRHPNLVCLLGHCIDGERDDSSVNRVFLVYEYIPNGDLHGHLSETSPEKVLRWSERLAVLIGIAKAVHFLHTGMLPGFFNNQLKTKNILLDENRIAKLSDYGLSIITNEIEKHGAKGEEKVTWQITKLEDDVFSFGFVLLEMLVGPTTARKGESYLLNEMASFGSQDGRKRMVDPVVLSTCSEESLLTVISITNKCISTDQSTSHPSFEDVLWNLQYAAQVQTASDGDQRSEISSQP</sequence>
<keyword evidence="3 7" id="KW-0812">Transmembrane</keyword>
<dbReference type="InterPro" id="IPR003591">
    <property type="entry name" value="Leu-rich_rpt_typical-subtyp"/>
</dbReference>
<feature type="domain" description="Protein kinase" evidence="8">
    <location>
        <begin position="490"/>
        <end position="748"/>
    </location>
</feature>
<dbReference type="AlphaFoldDB" id="A0A7J6WWA0"/>
<dbReference type="InterPro" id="IPR001245">
    <property type="entry name" value="Ser-Thr/Tyr_kinase_cat_dom"/>
</dbReference>
<dbReference type="SUPFAM" id="SSF52058">
    <property type="entry name" value="L domain-like"/>
    <property type="match status" value="1"/>
</dbReference>
<keyword evidence="10" id="KW-1185">Reference proteome</keyword>
<evidence type="ECO:0000256" key="1">
    <source>
        <dbReference type="ARBA" id="ARBA00004370"/>
    </source>
</evidence>
<dbReference type="FunFam" id="3.80.10.10:FF:000155">
    <property type="entry name" value="Putative inactive leucine-rich repeat receptor-like protein kinase"/>
    <property type="match status" value="1"/>
</dbReference>
<dbReference type="SMART" id="SM00369">
    <property type="entry name" value="LRR_TYP"/>
    <property type="match status" value="3"/>
</dbReference>
<dbReference type="Pfam" id="PF07714">
    <property type="entry name" value="PK_Tyr_Ser-Thr"/>
    <property type="match status" value="1"/>
</dbReference>
<dbReference type="OrthoDB" id="676979at2759"/>
<keyword evidence="5 7" id="KW-1133">Transmembrane helix</keyword>
<dbReference type="InterPro" id="IPR000719">
    <property type="entry name" value="Prot_kinase_dom"/>
</dbReference>
<proteinExistence type="predicted"/>
<dbReference type="Proteomes" id="UP000554482">
    <property type="component" value="Unassembled WGS sequence"/>
</dbReference>
<evidence type="ECO:0000313" key="9">
    <source>
        <dbReference type="EMBL" id="KAF5201711.1"/>
    </source>
</evidence>
<evidence type="ECO:0000256" key="3">
    <source>
        <dbReference type="ARBA" id="ARBA00022692"/>
    </source>
</evidence>
<keyword evidence="2" id="KW-0433">Leucine-rich repeat</keyword>
<dbReference type="EMBL" id="JABWDY010009045">
    <property type="protein sequence ID" value="KAF5201711.1"/>
    <property type="molecule type" value="Genomic_DNA"/>
</dbReference>
<organism evidence="9 10">
    <name type="scientific">Thalictrum thalictroides</name>
    <name type="common">Rue-anemone</name>
    <name type="synonym">Anemone thalictroides</name>
    <dbReference type="NCBI Taxonomy" id="46969"/>
    <lineage>
        <taxon>Eukaryota</taxon>
        <taxon>Viridiplantae</taxon>
        <taxon>Streptophyta</taxon>
        <taxon>Embryophyta</taxon>
        <taxon>Tracheophyta</taxon>
        <taxon>Spermatophyta</taxon>
        <taxon>Magnoliopsida</taxon>
        <taxon>Ranunculales</taxon>
        <taxon>Ranunculaceae</taxon>
        <taxon>Thalictroideae</taxon>
        <taxon>Thalictrum</taxon>
    </lineage>
</organism>
<dbReference type="PROSITE" id="PS50011">
    <property type="entry name" value="PROTEIN_KINASE_DOM"/>
    <property type="match status" value="1"/>
</dbReference>
<keyword evidence="4" id="KW-0677">Repeat</keyword>
<dbReference type="Gene3D" id="3.80.10.10">
    <property type="entry name" value="Ribonuclease Inhibitor"/>
    <property type="match status" value="2"/>
</dbReference>
<dbReference type="PANTHER" id="PTHR48006:SF80">
    <property type="entry name" value="PROTEIN KINASE DOMAIN-CONTAINING PROTEIN"/>
    <property type="match status" value="1"/>
</dbReference>
<evidence type="ECO:0000256" key="5">
    <source>
        <dbReference type="ARBA" id="ARBA00022989"/>
    </source>
</evidence>
<dbReference type="InterPro" id="IPR011009">
    <property type="entry name" value="Kinase-like_dom_sf"/>
</dbReference>
<gene>
    <name evidence="9" type="ORF">FRX31_008702</name>
</gene>
<dbReference type="Gene3D" id="3.30.200.20">
    <property type="entry name" value="Phosphorylase Kinase, domain 1"/>
    <property type="match status" value="1"/>
</dbReference>
<dbReference type="PANTHER" id="PTHR48006">
    <property type="entry name" value="LEUCINE-RICH REPEAT-CONTAINING PROTEIN DDB_G0281931-RELATED"/>
    <property type="match status" value="1"/>
</dbReference>
<evidence type="ECO:0000256" key="2">
    <source>
        <dbReference type="ARBA" id="ARBA00022614"/>
    </source>
</evidence>
<evidence type="ECO:0000256" key="4">
    <source>
        <dbReference type="ARBA" id="ARBA00022737"/>
    </source>
</evidence>
<feature type="transmembrane region" description="Helical" evidence="7">
    <location>
        <begin position="399"/>
        <end position="424"/>
    </location>
</feature>
<keyword evidence="9" id="KW-0808">Transferase</keyword>
<protein>
    <submittedName>
        <fullName evidence="9">Receptor-like protein kinase</fullName>
    </submittedName>
</protein>
<dbReference type="Pfam" id="PF00560">
    <property type="entry name" value="LRR_1"/>
    <property type="match status" value="1"/>
</dbReference>
<dbReference type="Pfam" id="PF13855">
    <property type="entry name" value="LRR_8"/>
    <property type="match status" value="1"/>
</dbReference>
<dbReference type="SUPFAM" id="SSF56112">
    <property type="entry name" value="Protein kinase-like (PK-like)"/>
    <property type="match status" value="1"/>
</dbReference>
<dbReference type="GO" id="GO:0016020">
    <property type="term" value="C:membrane"/>
    <property type="evidence" value="ECO:0007669"/>
    <property type="project" value="UniProtKB-SubCell"/>
</dbReference>
<name>A0A7J6WWA0_THATH</name>
<evidence type="ECO:0000256" key="6">
    <source>
        <dbReference type="ARBA" id="ARBA00023136"/>
    </source>
</evidence>
<dbReference type="InterPro" id="IPR051824">
    <property type="entry name" value="LRR_Rcpt-Like_S/T_Kinase"/>
</dbReference>
<reference evidence="9 10" key="1">
    <citation type="submission" date="2020-06" db="EMBL/GenBank/DDBJ databases">
        <title>Transcriptomic and genomic resources for Thalictrum thalictroides and T. hernandezii: Facilitating candidate gene discovery in an emerging model plant lineage.</title>
        <authorList>
            <person name="Arias T."/>
            <person name="Riano-Pachon D.M."/>
            <person name="Di Stilio V.S."/>
        </authorList>
    </citation>
    <scope>NUCLEOTIDE SEQUENCE [LARGE SCALE GENOMIC DNA]</scope>
    <source>
        <strain evidence="10">cv. WT478/WT964</strain>
        <tissue evidence="9">Leaves</tissue>
    </source>
</reference>
<keyword evidence="6 7" id="KW-0472">Membrane</keyword>
<evidence type="ECO:0000256" key="7">
    <source>
        <dbReference type="SAM" id="Phobius"/>
    </source>
</evidence>
<comment type="subcellular location">
    <subcellularLocation>
        <location evidence="1">Membrane</location>
    </subcellularLocation>
</comment>
<keyword evidence="9" id="KW-0418">Kinase</keyword>
<accession>A0A7J6WWA0</accession>
<evidence type="ECO:0000259" key="8">
    <source>
        <dbReference type="PROSITE" id="PS50011"/>
    </source>
</evidence>
<dbReference type="InterPro" id="IPR001611">
    <property type="entry name" value="Leu-rich_rpt"/>
</dbReference>
<dbReference type="InterPro" id="IPR032675">
    <property type="entry name" value="LRR_dom_sf"/>
</dbReference>
<dbReference type="GO" id="GO:0005524">
    <property type="term" value="F:ATP binding"/>
    <property type="evidence" value="ECO:0007669"/>
    <property type="project" value="InterPro"/>
</dbReference>
<keyword evidence="9" id="KW-0675">Receptor</keyword>
<dbReference type="FunFam" id="1.10.510.10:FF:000657">
    <property type="entry name" value="Putative inactive leucine-rich repeat receptor-like protein kinase"/>
    <property type="match status" value="1"/>
</dbReference>
<dbReference type="FunFam" id="3.30.200.20:FF:000479">
    <property type="entry name" value="Putative inactive leucine-rich repeat receptor-like protein kinase"/>
    <property type="match status" value="1"/>
</dbReference>
<evidence type="ECO:0000313" key="10">
    <source>
        <dbReference type="Proteomes" id="UP000554482"/>
    </source>
</evidence>
<dbReference type="PROSITE" id="PS51450">
    <property type="entry name" value="LRR"/>
    <property type="match status" value="1"/>
</dbReference>
<feature type="transmembrane region" description="Helical" evidence="7">
    <location>
        <begin position="7"/>
        <end position="27"/>
    </location>
</feature>
<dbReference type="GO" id="GO:0004672">
    <property type="term" value="F:protein kinase activity"/>
    <property type="evidence" value="ECO:0007669"/>
    <property type="project" value="InterPro"/>
</dbReference>
<dbReference type="FunFam" id="3.80.10.10:FF:000380">
    <property type="entry name" value="Putative inactive leucine-rich repeat receptor-like protein kinase"/>
    <property type="match status" value="1"/>
</dbReference>
<comment type="caution">
    <text evidence="9">The sequence shown here is derived from an EMBL/GenBank/DDBJ whole genome shotgun (WGS) entry which is preliminary data.</text>
</comment>
<dbReference type="Gene3D" id="1.10.510.10">
    <property type="entry name" value="Transferase(Phosphotransferase) domain 1"/>
    <property type="match status" value="1"/>
</dbReference>